<reference evidence="1" key="2">
    <citation type="journal article" date="2022" name="New Phytol.">
        <title>Evolutionary transition to the ectomycorrhizal habit in the genomes of a hyperdiverse lineage of mushroom-forming fungi.</title>
        <authorList>
            <person name="Looney B."/>
            <person name="Miyauchi S."/>
            <person name="Morin E."/>
            <person name="Drula E."/>
            <person name="Courty P.E."/>
            <person name="Kohler A."/>
            <person name="Kuo A."/>
            <person name="LaButti K."/>
            <person name="Pangilinan J."/>
            <person name="Lipzen A."/>
            <person name="Riley R."/>
            <person name="Andreopoulos W."/>
            <person name="He G."/>
            <person name="Johnson J."/>
            <person name="Nolan M."/>
            <person name="Tritt A."/>
            <person name="Barry K.W."/>
            <person name="Grigoriev I.V."/>
            <person name="Nagy L.G."/>
            <person name="Hibbett D."/>
            <person name="Henrissat B."/>
            <person name="Matheny P.B."/>
            <person name="Labbe J."/>
            <person name="Martin F.M."/>
        </authorList>
    </citation>
    <scope>NUCLEOTIDE SEQUENCE</scope>
    <source>
        <strain evidence="1">FP105234-sp</strain>
    </source>
</reference>
<name>A0ACB8R434_9AGAM</name>
<gene>
    <name evidence="1" type="ORF">FA95DRAFT_1136917</name>
</gene>
<proteinExistence type="predicted"/>
<reference evidence="1" key="1">
    <citation type="submission" date="2021-02" db="EMBL/GenBank/DDBJ databases">
        <authorList>
            <consortium name="DOE Joint Genome Institute"/>
            <person name="Ahrendt S."/>
            <person name="Looney B.P."/>
            <person name="Miyauchi S."/>
            <person name="Morin E."/>
            <person name="Drula E."/>
            <person name="Courty P.E."/>
            <person name="Chicoki N."/>
            <person name="Fauchery L."/>
            <person name="Kohler A."/>
            <person name="Kuo A."/>
            <person name="Labutti K."/>
            <person name="Pangilinan J."/>
            <person name="Lipzen A."/>
            <person name="Riley R."/>
            <person name="Andreopoulos W."/>
            <person name="He G."/>
            <person name="Johnson J."/>
            <person name="Barry K.W."/>
            <person name="Grigoriev I.V."/>
            <person name="Nagy L."/>
            <person name="Hibbett D."/>
            <person name="Henrissat B."/>
            <person name="Matheny P.B."/>
            <person name="Labbe J."/>
            <person name="Martin F."/>
        </authorList>
    </citation>
    <scope>NUCLEOTIDE SEQUENCE</scope>
    <source>
        <strain evidence="1">FP105234-sp</strain>
    </source>
</reference>
<dbReference type="Proteomes" id="UP000814033">
    <property type="component" value="Unassembled WGS sequence"/>
</dbReference>
<sequence length="416" mass="44856">MTTPGLWQRLTNRRHTRLPSDDSAKSASLLGAYITFTINAPATLRALNDPLATACASSLPKRRYAACIIATPYSAIPARCSTVTYDGHTCLLLCNGVPVPCRIPAERAPGMAEPSLPWAAAGFHAHVDAAVYLRLAPRALMLHGDAPRLHPDDVAHAWAGLEEDAGRGTGPAAQHNFKAAAHPSYQSLASAASSASSSSSALSSVASMSTESPSVYSIVSDGGVLGGSPGLVFHDDALDDAKGWEHHLVPVVDYSVDESDVPECVDGRLFFEDLAMLKQIRRESERRSRQRRARRERETQLTEYTCDDEENGTDTFVGSDVSTSGKAPKKPRLRSLLARIISAITLGCVEVSRLRHVCSLTPSAVSLVSSYDDGTEEFACCAAEKQRRYEARQYTYYSPVTYSSAPSLISQWSPAI</sequence>
<organism evidence="1 2">
    <name type="scientific">Auriscalpium vulgare</name>
    <dbReference type="NCBI Taxonomy" id="40419"/>
    <lineage>
        <taxon>Eukaryota</taxon>
        <taxon>Fungi</taxon>
        <taxon>Dikarya</taxon>
        <taxon>Basidiomycota</taxon>
        <taxon>Agaricomycotina</taxon>
        <taxon>Agaricomycetes</taxon>
        <taxon>Russulales</taxon>
        <taxon>Auriscalpiaceae</taxon>
        <taxon>Auriscalpium</taxon>
    </lineage>
</organism>
<evidence type="ECO:0000313" key="1">
    <source>
        <dbReference type="EMBL" id="KAI0038830.1"/>
    </source>
</evidence>
<dbReference type="EMBL" id="MU276404">
    <property type="protein sequence ID" value="KAI0038830.1"/>
    <property type="molecule type" value="Genomic_DNA"/>
</dbReference>
<comment type="caution">
    <text evidence="1">The sequence shown here is derived from an EMBL/GenBank/DDBJ whole genome shotgun (WGS) entry which is preliminary data.</text>
</comment>
<keyword evidence="2" id="KW-1185">Reference proteome</keyword>
<accession>A0ACB8R434</accession>
<protein>
    <submittedName>
        <fullName evidence="1">Uncharacterized protein</fullName>
    </submittedName>
</protein>
<evidence type="ECO:0000313" key="2">
    <source>
        <dbReference type="Proteomes" id="UP000814033"/>
    </source>
</evidence>